<proteinExistence type="predicted"/>
<dbReference type="RefSeq" id="WP_311183972.1">
    <property type="nucleotide sequence ID" value="NZ_CP115543.1"/>
</dbReference>
<sequence>MTEFPKGPFDVVDDLFGTYRGWTEELKRATEPALRVQRQLHDHLERFRTEFNAWSENPATKEMVETLRKTLILVAEFPGRFQTQLLRLAQHGWYIDPEMPLTGIRSLNDAFEGGAADQASAELESYFRQNLDVIEERLLSRHPKRAHVLAAAFNAHRLGNYLLSIPVMLSQADGISHDERGRQLYTTRQTKGMGGLIDGLETSDLNRHLWEVFRTQSPLSSAIDTLPADFSGLNRHKVLHGMDYSYGSETNALRAVSLLNFASFALADRGGTLEGGN</sequence>
<gene>
    <name evidence="1" type="ORF">PDM28_04730</name>
</gene>
<dbReference type="EMBL" id="CP115543">
    <property type="protein sequence ID" value="WNH49626.1"/>
    <property type="molecule type" value="Genomic_DNA"/>
</dbReference>
<name>A0ABY9YFN9_9GAMM</name>
<organism evidence="1 2">
    <name type="scientific">Stenotrophomonas aracearum</name>
    <dbReference type="NCBI Taxonomy" id="3003272"/>
    <lineage>
        <taxon>Bacteria</taxon>
        <taxon>Pseudomonadati</taxon>
        <taxon>Pseudomonadota</taxon>
        <taxon>Gammaproteobacteria</taxon>
        <taxon>Lysobacterales</taxon>
        <taxon>Lysobacteraceae</taxon>
        <taxon>Stenotrophomonas</taxon>
    </lineage>
</organism>
<protein>
    <submittedName>
        <fullName evidence="1">Uncharacterized protein</fullName>
    </submittedName>
</protein>
<reference evidence="1 2" key="1">
    <citation type="submission" date="2022-12" db="EMBL/GenBank/DDBJ databases">
        <title>Two new species, Stenotrophomonas aracearum and Stenotrophomonas oahuensis, isolated from Anthurium (Araceae family) in Hawaii.</title>
        <authorList>
            <person name="Chunag S.C."/>
            <person name="Dobhal S."/>
            <person name="Alvarez A."/>
            <person name="Arif M."/>
        </authorList>
    </citation>
    <scope>NUCLEOTIDE SEQUENCE [LARGE SCALE GENOMIC DNA]</scope>
    <source>
        <strain evidence="1 2">A5588</strain>
    </source>
</reference>
<accession>A0ABY9YFN9</accession>
<dbReference type="Proteomes" id="UP001305421">
    <property type="component" value="Chromosome"/>
</dbReference>
<evidence type="ECO:0000313" key="2">
    <source>
        <dbReference type="Proteomes" id="UP001305421"/>
    </source>
</evidence>
<evidence type="ECO:0000313" key="1">
    <source>
        <dbReference type="EMBL" id="WNH49626.1"/>
    </source>
</evidence>
<keyword evidence="2" id="KW-1185">Reference proteome</keyword>